<protein>
    <submittedName>
        <fullName evidence="4">Fructose-6-phosphate aldolase</fullName>
    </submittedName>
</protein>
<proteinExistence type="predicted"/>
<dbReference type="InterPro" id="IPR004731">
    <property type="entry name" value="Transaldolase_3B/F6P_aldolase"/>
</dbReference>
<dbReference type="InterPro" id="IPR033919">
    <property type="entry name" value="TSA/FSA_arc/bac"/>
</dbReference>
<dbReference type="NCBIfam" id="TIGR00875">
    <property type="entry name" value="fsa_talC_mipB"/>
    <property type="match status" value="1"/>
</dbReference>
<sequence>MKIFLDTANIEDIKKFAQMGVIDGVTTNPALIAKEGKNFKEVVNEICSIIDGPVSAEVISTNAQQMIEEARKIAKIHKNIVVKIPATIEGYKALSVVAKEGIKTNFTIIYTSNQALIAAKLGATYVSPFVGRLDANSTSGNDLIREIVTMYKNYNFETKILAASMRNVIYVKETALAGADVATIPPEVLEQMMNNELTNVSLDGFLKQWYELDEEKRNYFN</sequence>
<dbReference type="CDD" id="cd00956">
    <property type="entry name" value="Transaldolase_FSA"/>
    <property type="match status" value="1"/>
</dbReference>
<dbReference type="InterPro" id="IPR001585">
    <property type="entry name" value="TAL/FSA"/>
</dbReference>
<comment type="subcellular location">
    <subcellularLocation>
        <location evidence="1">Cytoplasm</location>
    </subcellularLocation>
</comment>
<dbReference type="Gene3D" id="3.20.20.70">
    <property type="entry name" value="Aldolase class I"/>
    <property type="match status" value="1"/>
</dbReference>
<evidence type="ECO:0000313" key="4">
    <source>
        <dbReference type="EMBL" id="WNL29763.1"/>
    </source>
</evidence>
<organism evidence="4">
    <name type="scientific">Arcobacter sp. AZ-2023</name>
    <dbReference type="NCBI Taxonomy" id="3074453"/>
    <lineage>
        <taxon>Bacteria</taxon>
        <taxon>Pseudomonadati</taxon>
        <taxon>Campylobacterota</taxon>
        <taxon>Epsilonproteobacteria</taxon>
        <taxon>Campylobacterales</taxon>
        <taxon>Arcobacteraceae</taxon>
        <taxon>Arcobacter</taxon>
    </lineage>
</organism>
<reference evidence="4" key="1">
    <citation type="submission" date="2023-09" db="EMBL/GenBank/DDBJ databases">
        <title>Arcobacter tbilisiensis sp. nov. isolated from chicken meat in Tbilisi, Georgia.</title>
        <authorList>
            <person name="Matthias R."/>
            <person name="Zautner A.E."/>
        </authorList>
    </citation>
    <scope>NUCLEOTIDE SEQUENCE</scope>
    <source>
        <strain evidence="4">LEO 52</strain>
    </source>
</reference>
<keyword evidence="2" id="KW-0963">Cytoplasm</keyword>
<dbReference type="FunFam" id="3.20.20.70:FF:000018">
    <property type="entry name" value="Probable transaldolase"/>
    <property type="match status" value="1"/>
</dbReference>
<evidence type="ECO:0000256" key="3">
    <source>
        <dbReference type="ARBA" id="ARBA00023270"/>
    </source>
</evidence>
<dbReference type="EMBL" id="CP134854">
    <property type="protein sequence ID" value="WNL29763.1"/>
    <property type="molecule type" value="Genomic_DNA"/>
</dbReference>
<dbReference type="InterPro" id="IPR013785">
    <property type="entry name" value="Aldolase_TIM"/>
</dbReference>
<dbReference type="GO" id="GO:0005975">
    <property type="term" value="P:carbohydrate metabolic process"/>
    <property type="evidence" value="ECO:0007669"/>
    <property type="project" value="InterPro"/>
</dbReference>
<evidence type="ECO:0000256" key="1">
    <source>
        <dbReference type="ARBA" id="ARBA00004496"/>
    </source>
</evidence>
<dbReference type="PANTHER" id="PTHR10683">
    <property type="entry name" value="TRANSALDOLASE"/>
    <property type="match status" value="1"/>
</dbReference>
<keyword evidence="3" id="KW-0704">Schiff base</keyword>
<dbReference type="SUPFAM" id="SSF51569">
    <property type="entry name" value="Aldolase"/>
    <property type="match status" value="1"/>
</dbReference>
<dbReference type="GO" id="GO:0042182">
    <property type="term" value="P:ketone catabolic process"/>
    <property type="evidence" value="ECO:0007669"/>
    <property type="project" value="UniProtKB-ARBA"/>
</dbReference>
<accession>A0AA96IF71</accession>
<name>A0AA96IF71_9BACT</name>
<dbReference type="PROSITE" id="PS01054">
    <property type="entry name" value="TRANSALDOLASE_1"/>
    <property type="match status" value="1"/>
</dbReference>
<dbReference type="AlphaFoldDB" id="A0AA96IF71"/>
<dbReference type="InterPro" id="IPR018225">
    <property type="entry name" value="Transaldolase_AS"/>
</dbReference>
<dbReference type="Pfam" id="PF00923">
    <property type="entry name" value="TAL_FSA"/>
    <property type="match status" value="1"/>
</dbReference>
<evidence type="ECO:0000256" key="2">
    <source>
        <dbReference type="ARBA" id="ARBA00022490"/>
    </source>
</evidence>
<gene>
    <name evidence="4" type="primary">fsa</name>
    <name evidence="4" type="ORF">RMQ68_10420</name>
</gene>
<dbReference type="PANTHER" id="PTHR10683:SF40">
    <property type="entry name" value="FRUCTOSE-6-PHOSPHATE ALDOLASE 1-RELATED"/>
    <property type="match status" value="1"/>
</dbReference>
<dbReference type="GO" id="GO:0005737">
    <property type="term" value="C:cytoplasm"/>
    <property type="evidence" value="ECO:0007669"/>
    <property type="project" value="UniProtKB-SubCell"/>
</dbReference>
<dbReference type="GO" id="GO:0016832">
    <property type="term" value="F:aldehyde-lyase activity"/>
    <property type="evidence" value="ECO:0007669"/>
    <property type="project" value="InterPro"/>
</dbReference>